<feature type="transmembrane region" description="Helical" evidence="1">
    <location>
        <begin position="98"/>
        <end position="127"/>
    </location>
</feature>
<dbReference type="PANTHER" id="PTHR37305:SF1">
    <property type="entry name" value="MEMBRANE PROTEIN"/>
    <property type="match status" value="1"/>
</dbReference>
<feature type="transmembrane region" description="Helical" evidence="1">
    <location>
        <begin position="148"/>
        <end position="167"/>
    </location>
</feature>
<dbReference type="Proteomes" id="UP000246114">
    <property type="component" value="Unassembled WGS sequence"/>
</dbReference>
<reference evidence="3 4" key="1">
    <citation type="submission" date="2016-10" db="EMBL/GenBank/DDBJ databases">
        <authorList>
            <person name="de Groot N.N."/>
        </authorList>
    </citation>
    <scope>NUCLEOTIDE SEQUENCE [LARGE SCALE GENOMIC DNA]</scope>
    <source>
        <strain evidence="3 4">NLAE-zl-G419</strain>
    </source>
</reference>
<keyword evidence="1" id="KW-0472">Membrane</keyword>
<evidence type="ECO:0000313" key="2">
    <source>
        <dbReference type="EMBL" id="PWL53863.1"/>
    </source>
</evidence>
<dbReference type="Pfam" id="PF12730">
    <property type="entry name" value="ABC2_membrane_4"/>
    <property type="match status" value="1"/>
</dbReference>
<organism evidence="3 4">
    <name type="scientific">Clostridium cadaveris</name>
    <dbReference type="NCBI Taxonomy" id="1529"/>
    <lineage>
        <taxon>Bacteria</taxon>
        <taxon>Bacillati</taxon>
        <taxon>Bacillota</taxon>
        <taxon>Clostridia</taxon>
        <taxon>Eubacteriales</taxon>
        <taxon>Clostridiaceae</taxon>
        <taxon>Clostridium</taxon>
    </lineage>
</organism>
<reference evidence="2 5" key="2">
    <citation type="submission" date="2018-03" db="EMBL/GenBank/DDBJ databases">
        <title>The uncultured portion of the human microbiome is neutrally assembled.</title>
        <authorList>
            <person name="Jeraldo P."/>
            <person name="Boardman L."/>
            <person name="White B.A."/>
            <person name="Nelson H."/>
            <person name="Goldenfeld N."/>
            <person name="Chia N."/>
        </authorList>
    </citation>
    <scope>NUCLEOTIDE SEQUENCE [LARGE SCALE GENOMIC DNA]</scope>
    <source>
        <strain evidence="2">CIM:MAG 903</strain>
    </source>
</reference>
<keyword evidence="4" id="KW-1185">Reference proteome</keyword>
<dbReference type="Proteomes" id="UP000182135">
    <property type="component" value="Unassembled WGS sequence"/>
</dbReference>
<proteinExistence type="predicted"/>
<evidence type="ECO:0000313" key="3">
    <source>
        <dbReference type="EMBL" id="SFF90072.1"/>
    </source>
</evidence>
<dbReference type="EMBL" id="QAMZ01000029">
    <property type="protein sequence ID" value="PWL53863.1"/>
    <property type="molecule type" value="Genomic_DNA"/>
</dbReference>
<sequence length="254" mass="28663">MIKLIKAELYKYYKRPFIYFVLLALISAMAFVVYSSQGNLIVDVIVAKEGYSREAFIKVAGFGFPFITYSLMLFSVVMTDDLKSGTIKNLLSSNVNKYQIFLSRFIVQVILAFIVAVVSLIAFFLMISTIEAGSEYSMALVRDFLMRFAVVSVGYVGMIALINFLSVLIKNEAVVSVIYYFIILQISVVIFLLKKTIAPQVEWIQRLLITYNIGYVGNAFAEKSTYIPVIAIGVIYATLFTLLGMFVFNKQETK</sequence>
<dbReference type="STRING" id="1529.SAMN04487885_11474"/>
<feature type="transmembrane region" description="Helical" evidence="1">
    <location>
        <begin position="17"/>
        <end position="34"/>
    </location>
</feature>
<accession>A0A1I2MF29</accession>
<evidence type="ECO:0000256" key="1">
    <source>
        <dbReference type="SAM" id="Phobius"/>
    </source>
</evidence>
<name>A0A1I2MF29_9CLOT</name>
<dbReference type="EMBL" id="FOOE01000014">
    <property type="protein sequence ID" value="SFF90072.1"/>
    <property type="molecule type" value="Genomic_DNA"/>
</dbReference>
<dbReference type="AlphaFoldDB" id="A0A1I2MF29"/>
<feature type="transmembrane region" description="Helical" evidence="1">
    <location>
        <begin position="227"/>
        <end position="248"/>
    </location>
</feature>
<feature type="transmembrane region" description="Helical" evidence="1">
    <location>
        <begin position="173"/>
        <end position="192"/>
    </location>
</feature>
<dbReference type="RefSeq" id="WP_027640265.1">
    <property type="nucleotide sequence ID" value="NZ_CABMJC010000006.1"/>
</dbReference>
<feature type="transmembrane region" description="Helical" evidence="1">
    <location>
        <begin position="55"/>
        <end position="78"/>
    </location>
</feature>
<gene>
    <name evidence="2" type="ORF">DBY38_05570</name>
    <name evidence="3" type="ORF">SAMN04487885_11474</name>
</gene>
<keyword evidence="1" id="KW-1133">Transmembrane helix</keyword>
<dbReference type="PANTHER" id="PTHR37305">
    <property type="entry name" value="INTEGRAL MEMBRANE PROTEIN-RELATED"/>
    <property type="match status" value="1"/>
</dbReference>
<dbReference type="eggNOG" id="ENOG5033F46">
    <property type="taxonomic scope" value="Bacteria"/>
</dbReference>
<dbReference type="OrthoDB" id="1936573at2"/>
<keyword evidence="1" id="KW-0812">Transmembrane</keyword>
<protein>
    <submittedName>
        <fullName evidence="2">ABC transporter permease</fullName>
    </submittedName>
    <submittedName>
        <fullName evidence="3">ABC-2 family transporter protein</fullName>
    </submittedName>
</protein>
<evidence type="ECO:0000313" key="4">
    <source>
        <dbReference type="Proteomes" id="UP000182135"/>
    </source>
</evidence>
<evidence type="ECO:0000313" key="5">
    <source>
        <dbReference type="Proteomes" id="UP000246114"/>
    </source>
</evidence>